<dbReference type="Proteomes" id="UP001186944">
    <property type="component" value="Unassembled WGS sequence"/>
</dbReference>
<feature type="compositionally biased region" description="Basic residues" evidence="1">
    <location>
        <begin position="301"/>
        <end position="316"/>
    </location>
</feature>
<proteinExistence type="predicted"/>
<dbReference type="PANTHER" id="PTHR21402">
    <property type="entry name" value="GAMETOCYTE SPECIFIC FACTOR 1-RELATED"/>
    <property type="match status" value="1"/>
</dbReference>
<feature type="compositionally biased region" description="Basic and acidic residues" evidence="1">
    <location>
        <begin position="317"/>
        <end position="399"/>
    </location>
</feature>
<comment type="caution">
    <text evidence="2">The sequence shown here is derived from an EMBL/GenBank/DDBJ whole genome shotgun (WGS) entry which is preliminary data.</text>
</comment>
<dbReference type="GO" id="GO:0005654">
    <property type="term" value="C:nucleoplasm"/>
    <property type="evidence" value="ECO:0007669"/>
    <property type="project" value="TreeGrafter"/>
</dbReference>
<feature type="compositionally biased region" description="Basic and acidic residues" evidence="1">
    <location>
        <begin position="272"/>
        <end position="285"/>
    </location>
</feature>
<gene>
    <name evidence="2" type="ORF">FSP39_001251</name>
</gene>
<accession>A0AA89BVF2</accession>
<dbReference type="PANTHER" id="PTHR21402:SF10">
    <property type="entry name" value="U11_U12 SMALL NUCLEAR RIBONUCLEOPROTEIN 48 KDA PROTEIN"/>
    <property type="match status" value="1"/>
</dbReference>
<dbReference type="GO" id="GO:0005689">
    <property type="term" value="C:U12-type spliceosomal complex"/>
    <property type="evidence" value="ECO:0007669"/>
    <property type="project" value="TreeGrafter"/>
</dbReference>
<dbReference type="EMBL" id="VSWD01000009">
    <property type="protein sequence ID" value="KAK3092318.1"/>
    <property type="molecule type" value="Genomic_DNA"/>
</dbReference>
<dbReference type="InterPro" id="IPR051591">
    <property type="entry name" value="UPF0224_FAM112_RNA_Proc"/>
</dbReference>
<evidence type="ECO:0000256" key="1">
    <source>
        <dbReference type="SAM" id="MobiDB-lite"/>
    </source>
</evidence>
<feature type="compositionally biased region" description="Basic residues" evidence="1">
    <location>
        <begin position="415"/>
        <end position="436"/>
    </location>
</feature>
<dbReference type="GO" id="GO:0005829">
    <property type="term" value="C:cytosol"/>
    <property type="evidence" value="ECO:0007669"/>
    <property type="project" value="TreeGrafter"/>
</dbReference>
<reference evidence="2" key="1">
    <citation type="submission" date="2019-08" db="EMBL/GenBank/DDBJ databases">
        <title>The improved chromosome-level genome for the pearl oyster Pinctada fucata martensii using PacBio sequencing and Hi-C.</title>
        <authorList>
            <person name="Zheng Z."/>
        </authorList>
    </citation>
    <scope>NUCLEOTIDE SEQUENCE</scope>
    <source>
        <strain evidence="2">ZZ-2019</strain>
        <tissue evidence="2">Adductor muscle</tissue>
    </source>
</reference>
<protein>
    <recommendedName>
        <fullName evidence="4">CHHC U11-48K-type domain-containing protein</fullName>
    </recommendedName>
</protein>
<sequence length="436" mass="52108">MTSAEEVKRRIQFIEEVENFVQSCQHELTTVLEDLGWSPDSFVQQKSKVQCPHDAGHIMSQEALEKHEPICSLISKGVPKDVAEDKSKQSSKFFYENTNNIATYRLDKETLNTVLWNHHVKEHSIFYGYNKLPLTTEDEEVTLTPGERAALYDYFIQQAKNEGKMANLEQDTLLTANLEELVKKKNLGGDNSKPKSYLEYLQSMRDYKRRRQSYRAKNVHITKKSYTEIIREVIENQTDYLTEILREDEEEKVDDEQSENHKQTDYGGQPVEKTEEAEYDRERSRSVIRHGKERGREDKSHRSRSRSRSRRQRSRSPRREDDRRRRRDNYYREKESRGRESNYYREKESRDGESSYRREKESRVSRTRNEEERRNETHRDSYNRSNSPEKLESDSHTGEKYGNSDSDYSDSDRREHKKHKKSKHKKHKHKRHKDSK</sequence>
<evidence type="ECO:0000313" key="2">
    <source>
        <dbReference type="EMBL" id="KAK3092318.1"/>
    </source>
</evidence>
<dbReference type="AlphaFoldDB" id="A0AA89BVF2"/>
<feature type="region of interest" description="Disordered" evidence="1">
    <location>
        <begin position="249"/>
        <end position="436"/>
    </location>
</feature>
<evidence type="ECO:0000313" key="3">
    <source>
        <dbReference type="Proteomes" id="UP001186944"/>
    </source>
</evidence>
<name>A0AA89BVF2_PINIB</name>
<evidence type="ECO:0008006" key="4">
    <source>
        <dbReference type="Google" id="ProtNLM"/>
    </source>
</evidence>
<keyword evidence="3" id="KW-1185">Reference proteome</keyword>
<organism evidence="2 3">
    <name type="scientific">Pinctada imbricata</name>
    <name type="common">Atlantic pearl-oyster</name>
    <name type="synonym">Pinctada martensii</name>
    <dbReference type="NCBI Taxonomy" id="66713"/>
    <lineage>
        <taxon>Eukaryota</taxon>
        <taxon>Metazoa</taxon>
        <taxon>Spiralia</taxon>
        <taxon>Lophotrochozoa</taxon>
        <taxon>Mollusca</taxon>
        <taxon>Bivalvia</taxon>
        <taxon>Autobranchia</taxon>
        <taxon>Pteriomorphia</taxon>
        <taxon>Pterioida</taxon>
        <taxon>Pterioidea</taxon>
        <taxon>Pteriidae</taxon>
        <taxon>Pinctada</taxon>
    </lineage>
</organism>